<organism evidence="7 8">
    <name type="scientific">Lepidopterella palustris CBS 459.81</name>
    <dbReference type="NCBI Taxonomy" id="1314670"/>
    <lineage>
        <taxon>Eukaryota</taxon>
        <taxon>Fungi</taxon>
        <taxon>Dikarya</taxon>
        <taxon>Ascomycota</taxon>
        <taxon>Pezizomycotina</taxon>
        <taxon>Dothideomycetes</taxon>
        <taxon>Pleosporomycetidae</taxon>
        <taxon>Mytilinidiales</taxon>
        <taxon>Argynnaceae</taxon>
        <taxon>Lepidopterella</taxon>
    </lineage>
</organism>
<feature type="compositionally biased region" description="Basic and acidic residues" evidence="5">
    <location>
        <begin position="120"/>
        <end position="139"/>
    </location>
</feature>
<dbReference type="Gene3D" id="4.10.240.10">
    <property type="entry name" value="Zn(2)-C6 fungal-type DNA-binding domain"/>
    <property type="match status" value="1"/>
</dbReference>
<evidence type="ECO:0000313" key="7">
    <source>
        <dbReference type="EMBL" id="OCK73132.1"/>
    </source>
</evidence>
<dbReference type="GO" id="GO:0003677">
    <property type="term" value="F:DNA binding"/>
    <property type="evidence" value="ECO:0007669"/>
    <property type="project" value="InterPro"/>
</dbReference>
<evidence type="ECO:0000256" key="4">
    <source>
        <dbReference type="ARBA" id="ARBA00023242"/>
    </source>
</evidence>
<evidence type="ECO:0000313" key="8">
    <source>
        <dbReference type="Proteomes" id="UP000250266"/>
    </source>
</evidence>
<evidence type="ECO:0000259" key="6">
    <source>
        <dbReference type="PROSITE" id="PS00463"/>
    </source>
</evidence>
<dbReference type="GO" id="GO:0000981">
    <property type="term" value="F:DNA-binding transcription factor activity, RNA polymerase II-specific"/>
    <property type="evidence" value="ECO:0007669"/>
    <property type="project" value="InterPro"/>
</dbReference>
<dbReference type="AlphaFoldDB" id="A0A8E2DWP1"/>
<dbReference type="GO" id="GO:0006351">
    <property type="term" value="P:DNA-templated transcription"/>
    <property type="evidence" value="ECO:0007669"/>
    <property type="project" value="InterPro"/>
</dbReference>
<feature type="region of interest" description="Disordered" evidence="5">
    <location>
        <begin position="651"/>
        <end position="670"/>
    </location>
</feature>
<name>A0A8E2DWP1_9PEZI</name>
<dbReference type="Pfam" id="PF04082">
    <property type="entry name" value="Fungal_trans"/>
    <property type="match status" value="1"/>
</dbReference>
<dbReference type="PROSITE" id="PS00463">
    <property type="entry name" value="ZN2_CY6_FUNGAL_1"/>
    <property type="match status" value="1"/>
</dbReference>
<dbReference type="EMBL" id="KV745943">
    <property type="protein sequence ID" value="OCK73132.1"/>
    <property type="molecule type" value="Genomic_DNA"/>
</dbReference>
<evidence type="ECO:0000256" key="2">
    <source>
        <dbReference type="ARBA" id="ARBA00023015"/>
    </source>
</evidence>
<dbReference type="Proteomes" id="UP000250266">
    <property type="component" value="Unassembled WGS sequence"/>
</dbReference>
<dbReference type="PANTHER" id="PTHR47840">
    <property type="entry name" value="ZN(II)2CYS6 TRANSCRIPTION FACTOR (EUROFUNG)-RELATED"/>
    <property type="match status" value="1"/>
</dbReference>
<evidence type="ECO:0000256" key="1">
    <source>
        <dbReference type="ARBA" id="ARBA00022723"/>
    </source>
</evidence>
<feature type="region of interest" description="Disordered" evidence="5">
    <location>
        <begin position="117"/>
        <end position="179"/>
    </location>
</feature>
<feature type="region of interest" description="Disordered" evidence="5">
    <location>
        <begin position="1"/>
        <end position="36"/>
    </location>
</feature>
<keyword evidence="3" id="KW-0804">Transcription</keyword>
<dbReference type="InterPro" id="IPR007219">
    <property type="entry name" value="XnlR_reg_dom"/>
</dbReference>
<dbReference type="CDD" id="cd12148">
    <property type="entry name" value="fungal_TF_MHR"/>
    <property type="match status" value="1"/>
</dbReference>
<gene>
    <name evidence="7" type="ORF">K432DRAFT_430740</name>
</gene>
<dbReference type="InterPro" id="IPR036864">
    <property type="entry name" value="Zn2-C6_fun-type_DNA-bd_sf"/>
</dbReference>
<dbReference type="PANTHER" id="PTHR47840:SF1">
    <property type="entry name" value="ZN(II)2CYS6 TRANSCRIPTION FACTOR (EUROFUNG)"/>
    <property type="match status" value="1"/>
</dbReference>
<feature type="compositionally biased region" description="Polar residues" evidence="5">
    <location>
        <begin position="161"/>
        <end position="177"/>
    </location>
</feature>
<feature type="domain" description="Zn(2)-C6 fungal-type" evidence="6">
    <location>
        <begin position="44"/>
        <end position="75"/>
    </location>
</feature>
<sequence length="787" mass="87718">MTSKHARRQATIDALEEEPATATPPNTNQETSAKRRKVRKGTRSCWECKWRKIRCIFASSEDDTCIGCQRRRVPCVTQDMPEDLSPARRGNRHLGERIARVEDFMKDFLASKHVSATSRFEGETRQDKRSSSDALKAHSNDSAASSIRAPFTPAESLRGSAPNSSFLVQESQGVSDQAENETALHHLLAAFPAEEDANTLLRESSRPSLYTDIINTQPHSKLTHETLAAPPYSIAEIPGPNPHPVILAKRMLMFAITLQTPYSKNLVGLSEPQNVLMRRLVTAATTWVTTREEMHGTIESLICIILEGVFEINCGNLRRAWVVYRRAMTVAQLMGLHRTPMPPLKRIDPDLDANPKFMWFRIVYMDRYLSLLLGLPQGTSDKSMGAMSILRHEPPLGKFERLLTVIASRILERNESAFARSEITTTQSIDSELLSVSKSMPASFWRPVNFYNLTPGSPDTLLETVRLAAQVYYYGLLIQLHLPYMMRLGDNTEHEYSKIACVNASREIMTRFIAHRSFNPMSSCSRPVDFFALLAAMTLLLAHLDAHHQREATNFLAHQRLSDRALLDEALKRMDVISDVNKDLITEKSAELIRRLLDIEADAAEGSNYTARSVRGDDDVQEGTKEGEELRLHIPYLGVIKIARQGPISREPSLGNAASGPHQTSQVEFPQREPLAASNDAFACLHHASPTNEQPLSHLHGMAQGSAFLGDLPASGWPNVQLQAPGYEQSMPQLPSSSYDNNPLQPHMELPPIAVGVNEWAFQGVDMAFFDSLMRGTSRVGAAGLEQ</sequence>
<reference evidence="7 8" key="1">
    <citation type="journal article" date="2016" name="Nat. Commun.">
        <title>Ectomycorrhizal ecology is imprinted in the genome of the dominant symbiotic fungus Cenococcum geophilum.</title>
        <authorList>
            <consortium name="DOE Joint Genome Institute"/>
            <person name="Peter M."/>
            <person name="Kohler A."/>
            <person name="Ohm R.A."/>
            <person name="Kuo A."/>
            <person name="Krutzmann J."/>
            <person name="Morin E."/>
            <person name="Arend M."/>
            <person name="Barry K.W."/>
            <person name="Binder M."/>
            <person name="Choi C."/>
            <person name="Clum A."/>
            <person name="Copeland A."/>
            <person name="Grisel N."/>
            <person name="Haridas S."/>
            <person name="Kipfer T."/>
            <person name="LaButti K."/>
            <person name="Lindquist E."/>
            <person name="Lipzen A."/>
            <person name="Maire R."/>
            <person name="Meier B."/>
            <person name="Mihaltcheva S."/>
            <person name="Molinier V."/>
            <person name="Murat C."/>
            <person name="Poggeler S."/>
            <person name="Quandt C.A."/>
            <person name="Sperisen C."/>
            <person name="Tritt A."/>
            <person name="Tisserant E."/>
            <person name="Crous P.W."/>
            <person name="Henrissat B."/>
            <person name="Nehls U."/>
            <person name="Egli S."/>
            <person name="Spatafora J.W."/>
            <person name="Grigoriev I.V."/>
            <person name="Martin F.M."/>
        </authorList>
    </citation>
    <scope>NUCLEOTIDE SEQUENCE [LARGE SCALE GENOMIC DNA]</scope>
    <source>
        <strain evidence="7 8">CBS 459.81</strain>
    </source>
</reference>
<evidence type="ECO:0000256" key="5">
    <source>
        <dbReference type="SAM" id="MobiDB-lite"/>
    </source>
</evidence>
<dbReference type="SMART" id="SM00906">
    <property type="entry name" value="Fungal_trans"/>
    <property type="match status" value="1"/>
</dbReference>
<dbReference type="SUPFAM" id="SSF57701">
    <property type="entry name" value="Zn2/Cys6 DNA-binding domain"/>
    <property type="match status" value="1"/>
</dbReference>
<evidence type="ECO:0000256" key="3">
    <source>
        <dbReference type="ARBA" id="ARBA00023163"/>
    </source>
</evidence>
<dbReference type="SMART" id="SM00066">
    <property type="entry name" value="GAL4"/>
    <property type="match status" value="1"/>
</dbReference>
<dbReference type="OrthoDB" id="5392779at2759"/>
<accession>A0A8E2DWP1</accession>
<keyword evidence="2" id="KW-0805">Transcription regulation</keyword>
<keyword evidence="8" id="KW-1185">Reference proteome</keyword>
<proteinExistence type="predicted"/>
<dbReference type="CDD" id="cd00067">
    <property type="entry name" value="GAL4"/>
    <property type="match status" value="1"/>
</dbReference>
<keyword evidence="4" id="KW-0539">Nucleus</keyword>
<dbReference type="InterPro" id="IPR001138">
    <property type="entry name" value="Zn2Cys6_DnaBD"/>
</dbReference>
<keyword evidence="1" id="KW-0479">Metal-binding</keyword>
<protein>
    <recommendedName>
        <fullName evidence="6">Zn(2)-C6 fungal-type domain-containing protein</fullName>
    </recommendedName>
</protein>
<dbReference type="GO" id="GO:0008270">
    <property type="term" value="F:zinc ion binding"/>
    <property type="evidence" value="ECO:0007669"/>
    <property type="project" value="InterPro"/>
</dbReference>